<name>A0AAU7V5V9_9ACTO</name>
<feature type="compositionally biased region" description="Polar residues" evidence="1">
    <location>
        <begin position="590"/>
        <end position="602"/>
    </location>
</feature>
<protein>
    <submittedName>
        <fullName evidence="4">DUF5979 domain-containing protein</fullName>
    </submittedName>
</protein>
<feature type="transmembrane region" description="Helical" evidence="2">
    <location>
        <begin position="2519"/>
        <end position="2537"/>
    </location>
</feature>
<feature type="domain" description="DUF5979" evidence="3">
    <location>
        <begin position="1939"/>
        <end position="2062"/>
    </location>
</feature>
<sequence>MSSPARRRARTGPGRRWRDLLFSLLGAIALLIPMAGPALADQSGGTSSSSQTEVESNPSSEQDLAPEVTAPEGQVATPRAVDPNSLPEYFKVQKTVDSKSAVTLEPGQTFEYKIQVSCSEVDCLNAQVVDILPDLTGFQVQGLSAWPQSIASELTWQNAAGEQIAQPQVLQQGDQLNVAFRQPLPGGKVGFPVANTFFISISLKVPSDFSPLDPRNNEVLVNVAKGQADNARPVEAEADITVEAKRDISVAIDKTWNPSQQPFGEGNPSIVDLTVTNTSNVPVDTLRVTDPSPVPASGLEQLTSDNPFNEVDFVGFGGSTFPAGADLVQVDAYTQVDGIWQWVSGVPSTDFVLPEGVVASEVGGLQFTFTGEQIANGAGGAAHLQLEVAQRATHRSDQTDLSLDGYQDRNLAEAQTQVTVDDQVLQSPVATDDANFHVTSPVVETTVVKNFDPDRVSQGVSTTGTIVATNSGSPVAQLTVSDRDFFDAGQGNWQKRFGGFTAPITFPSGAEAGSITYYLSDGTTQIFELFEDQIPEAPAQNQALVTGFELNFNSGSANRIASGAEVRAQFEVKTNPDRSGDQGEVRVTNRAESTVTSANGTTDSDEDTAVLEIVQPAMTITLDKQVVPNITVLPGQNVIVQLGTTAKPSVGTGVKDLQITDQANPEVTNDFWNAFNVNSIRPTQIPAGYNLQVAVLSGDVWTELSLPDLGDVSKERLLVMDEADFTAALASAGLTSDDVTGITFDLTAADGVGIIGNLSVKPNVGFEARAQLRTGGDIPAGKTTYQNQAMAQGTGHPPVGPDVPSGPVEDQGTGSVEDPSQSGGPGGSTYLAKKWGQDWVLSLTGMSRNTTITWNVDSGHNQVVVSDPGSSIGPVSQSVFNAFNLTGISGLAVNNTPYTNGWYLKWDRISQVELYNSNTGAWEVVPAPEGSWQRADRSFKGYNLNADQQGTTTGVRLTVVPDDAARAASTDPLAPRVGSGVTGGLSTGGANNSTNRAFVLNWEIRDRARQQADGNPWVTGQRAYNVTNDEEQPVKALVRNTTSLSDENSVLDTAWADITILDPVANVKVAKSANPTNLVVPKPGSVAPENYPTTSFTVTANNAAGEGSNPEASKASLAQWVRLIDPNWCQSTEDCLVENTTEGARSNPWLNLPAGAKLGEYDSFNWLNLTKLTITTSKPEQINQDATLVYLLRYQNGELVPDEGSITMTQANALSREDLADVVGYAVVFTSNVRPGPSGGGGMISPDNNLKVVVDTQLRSTERIDGSPVSVKPNSFVSNENTVFAQGIRPEGVGPNDHAGANSEAQVRLSGETVDVRPTKTIEPEVLYEPTRDETVQVRIGADQGSTSNASPWKVVLEDYQANSSFWNLIDLDQIQTVVAPKGADLVQIDAHVYGADWVEGTPQPVAGPNYQLPASVVSDQVDGLRFTFTKSGPVDEDGKGPIFSATNNPAWQANVLFTANLRETARSGGDVDFPHEPVANHLVAQSFGKLSQSARPSTQDDLRLEAGSHELAIGKLTNEGQRQVSGGATVPWDIVVKNQGTGFITLTEVVDKLPALLDYTGESASSGPGVSYTLPEGMAEPQMSLSEDGKTLSFTWADNSARLRPGQEVQIRVWLELQPGIFSGQLVYNTADVVTKETLDRVTPYQFTEADGDKYLADITVPAELNHGASTKDYISVFAGSSIQVYKGVSGSLPGAVNSVDPTQICGTFVGLDGKSYYRSPCVANSMQEGTDTWSLRVANTGTTGDFPLFWIYDQLPTPGDSFLVSGDPRGSQFRPVLTGRPQVLVNGQVDEQFLSQLELQVTYAEANVCRNSWTNYTPALDGNNSLTGGPCTQSGEQWQVADDSTNWEQVTGLRFRYLNQEAQDNFRPGAIVDIYYQTKNVLASTEDPAGAERVIPVDPGQRAWNQFGVNYMPAAGQGRPDKVAPNLVGVQLLAGSLEVNKTVTGPASAYAPDAFTASVSCISGDGVPLQFKVEDQVADTRQVTLTRQEDGSYAGERIYGIPVGASCTVSEDGSLGQFGEADRTQPQTVTITEADTEFNDGQLPTNPVPELQVVDLTNDYQWAGLSVTKKVDTLADRGNFGPFDFELTCQTSNGTPVTFGEEDRTTFTLSRDETWTAPEATIPWGSVCQLQEVDRGGAAHVVVTGTNVTDTGAGSAQIKVTGTEEDPTAAVFATVTNEFPAGALVVTKVVDGAGAETYGSGKFDFTAVCQYNGETVLDEAFSLAGGENQVFGIFPAGTECQVLEHTTGGATSAILDGEEGKVVISGPTEEIPVLGLTHVTATNTFDTGSLRISKVRDGAGAEKYGAGPFEAQVACSYQADGERVDIDLPADGQVTLSAENNYQAVFDNLIVGAECSVVETQTGGAHESTIDPEGGLVTIDESEQEVQVQLTNTFHVGDLEVVKQVAGDGAAQKGAGPFEVQVTCLAGEGDDEWQLDLPEGGVYSLSKQNDYRVRLDDLYAGARCTVEETDNGGADRTVMDPKDGVIEVGADQTATVTITNYFDPDELADTGANVARAAAWAVLLLGGGGLALWLASRRRRPGSGQEG</sequence>
<feature type="compositionally biased region" description="Low complexity" evidence="1">
    <location>
        <begin position="42"/>
        <end position="60"/>
    </location>
</feature>
<evidence type="ECO:0000256" key="2">
    <source>
        <dbReference type="SAM" id="Phobius"/>
    </source>
</evidence>
<dbReference type="RefSeq" id="WP_350257859.1">
    <property type="nucleotide sequence ID" value="NZ_CP138335.1"/>
</dbReference>
<feature type="region of interest" description="Disordered" evidence="1">
    <location>
        <begin position="39"/>
        <end position="82"/>
    </location>
</feature>
<evidence type="ECO:0000259" key="3">
    <source>
        <dbReference type="Pfam" id="PF19407"/>
    </source>
</evidence>
<feature type="domain" description="DUF5979" evidence="3">
    <location>
        <begin position="2401"/>
        <end position="2505"/>
    </location>
</feature>
<feature type="domain" description="DUF5979" evidence="3">
    <location>
        <begin position="2292"/>
        <end position="2396"/>
    </location>
</feature>
<reference evidence="4" key="1">
    <citation type="submission" date="2023-11" db="EMBL/GenBank/DDBJ databases">
        <title>Scrofimicrobium hongkongense sp. nov., isolated from a patient with peritonitis.</title>
        <authorList>
            <person name="Lao H.Y."/>
            <person name="Wong A.Y.P."/>
            <person name="Ng T.L."/>
            <person name="Wong R.Y.L."/>
            <person name="Yau M.C.Y."/>
            <person name="Lam J.Y.W."/>
            <person name="Siu G.K.H."/>
        </authorList>
    </citation>
    <scope>NUCLEOTIDE SEQUENCE</scope>
    <source>
        <strain evidence="4">R131</strain>
    </source>
</reference>
<dbReference type="EMBL" id="CP138335">
    <property type="protein sequence ID" value="XBW07656.1"/>
    <property type="molecule type" value="Genomic_DNA"/>
</dbReference>
<dbReference type="Gene3D" id="2.60.40.1140">
    <property type="entry name" value="Collagen-binding surface protein Cna, B-type domain"/>
    <property type="match status" value="1"/>
</dbReference>
<feature type="compositionally biased region" description="Basic and acidic residues" evidence="1">
    <location>
        <begin position="572"/>
        <end position="589"/>
    </location>
</feature>
<evidence type="ECO:0000313" key="4">
    <source>
        <dbReference type="EMBL" id="XBW07656.1"/>
    </source>
</evidence>
<feature type="domain" description="DUF5979" evidence="3">
    <location>
        <begin position="2067"/>
        <end position="2181"/>
    </location>
</feature>
<feature type="compositionally biased region" description="Polar residues" evidence="1">
    <location>
        <begin position="812"/>
        <end position="822"/>
    </location>
</feature>
<accession>A0AAU7V5V9</accession>
<feature type="region of interest" description="Disordered" evidence="1">
    <location>
        <begin position="572"/>
        <end position="607"/>
    </location>
</feature>
<feature type="region of interest" description="Disordered" evidence="1">
    <location>
        <begin position="789"/>
        <end position="829"/>
    </location>
</feature>
<gene>
    <name evidence="4" type="ORF">SAC06_08410</name>
</gene>
<keyword evidence="2" id="KW-1133">Transmembrane helix</keyword>
<proteinExistence type="predicted"/>
<feature type="region of interest" description="Disordered" evidence="1">
    <location>
        <begin position="966"/>
        <end position="990"/>
    </location>
</feature>
<dbReference type="Pfam" id="PF19407">
    <property type="entry name" value="DUF5979"/>
    <property type="match status" value="5"/>
</dbReference>
<evidence type="ECO:0000256" key="1">
    <source>
        <dbReference type="SAM" id="MobiDB-lite"/>
    </source>
</evidence>
<feature type="domain" description="DUF5979" evidence="3">
    <location>
        <begin position="2186"/>
        <end position="2288"/>
    </location>
</feature>
<keyword evidence="2" id="KW-0472">Membrane</keyword>
<dbReference type="InterPro" id="IPR046022">
    <property type="entry name" value="DUF5979"/>
</dbReference>
<organism evidence="4">
    <name type="scientific">Scrofimicrobium appendicitidis</name>
    <dbReference type="NCBI Taxonomy" id="3079930"/>
    <lineage>
        <taxon>Bacteria</taxon>
        <taxon>Bacillati</taxon>
        <taxon>Actinomycetota</taxon>
        <taxon>Actinomycetes</taxon>
        <taxon>Actinomycetales</taxon>
        <taxon>Actinomycetaceae</taxon>
        <taxon>Scrofimicrobium</taxon>
    </lineage>
</organism>
<dbReference type="KEGG" id="sapp:SAC06_08410"/>
<keyword evidence="2" id="KW-0812">Transmembrane</keyword>